<dbReference type="Pfam" id="PF25041">
    <property type="entry name" value="UFL1_C"/>
    <property type="match status" value="1"/>
</dbReference>
<dbReference type="PANTHER" id="PTHR31057">
    <property type="entry name" value="E3 UFM1-PROTEIN LIGASE 1"/>
    <property type="match status" value="1"/>
</dbReference>
<dbReference type="Proteomes" id="UP001497382">
    <property type="component" value="Unassembled WGS sequence"/>
</dbReference>
<feature type="compositionally biased region" description="Basic and acidic residues" evidence="7">
    <location>
        <begin position="407"/>
        <end position="420"/>
    </location>
</feature>
<dbReference type="InterPro" id="IPR056761">
    <property type="entry name" value="Ufl1-like_C"/>
</dbReference>
<feature type="domain" description="E3 UFM1-protein ligase 1-like N-terminal" evidence="8">
    <location>
        <begin position="7"/>
        <end position="284"/>
    </location>
</feature>
<dbReference type="GO" id="GO:0061666">
    <property type="term" value="F:UFM1 ligase activity"/>
    <property type="evidence" value="ECO:0007669"/>
    <property type="project" value="InterPro"/>
</dbReference>
<evidence type="ECO:0000256" key="1">
    <source>
        <dbReference type="ARBA" id="ARBA00003950"/>
    </source>
</evidence>
<dbReference type="Pfam" id="PF23659">
    <property type="entry name" value="UFL1"/>
    <property type="match status" value="1"/>
</dbReference>
<name>A0AAV2AQP0_9ARAC</name>
<sequence length="785" mass="88837">MSAAWDEVKRLAADFQRAQLSSTIQRLSERNCIEIVKKLIELKLIDVIFTTDGKEYLTPARLLKEIKDELYVHGGRINLVDLAQIIGVDFNHVEVKASEFLNSEPNTCMVLGQLITTDYLDHIAEEINEKLHQSGEINVAEITKLYDLPGDFLEQVLHERLGTIIQGQVDNTDSRTFFTDSYVAQYTARIRGALSALTRPVPLSNIINHFKFPEKLFYRVAEHLIKEGRLAGSISGGRSERAIFIPDIYAVSQSEWINSFYKQNSYLEYDAVARLGILDPKTYLKKMFKNEGITFLTTCCVGKSIITQVEAALEEALSSRTWVDIMPILPSVFTTEDCQAIIREVTKNFAKLGSVVHVYGDSILVSNPLIENCEKSFDTIMETKAKEDIVKRPHLFAVQQTAKNLSAKKEPPKSKQDRKEDKKKKPSSGGKAGGGTQGRETKTKNVKKKYFTAQEAEDMDYEEETSVKTANLDLEFLSTDEMHDHLRKIECLKEAPDELVSIIVDELYRPLTKKYREVAKNLYDASVASTGSSRRKQHSDYQEKFSTLLGHIVMFEKATKLFSDEVASQLCKHLQKTLCSDLTNAVILYLAQEHGLQGCPDSDASLTLEQRQKIINKFPEEIQKPLSKLHSSLNSKKSLEDFHSAIDIALGAGICDMIIRKPDKKKERLILANHRQSLLSQLNEAEDPALCLHLAALLIFQSHTHTMLHASGKFVPHIIGFLQRQLPHDLYQLLSTYQESVIKKLTPNENEEEKHANETLLMETMPKIKEAAVTYKKRSISESEN</sequence>
<evidence type="ECO:0000313" key="11">
    <source>
        <dbReference type="EMBL" id="CAL1285494.1"/>
    </source>
</evidence>
<feature type="domain" description="E3 UFM1-protein ligase 1-like" evidence="9">
    <location>
        <begin position="538"/>
        <end position="662"/>
    </location>
</feature>
<evidence type="ECO:0000256" key="3">
    <source>
        <dbReference type="ARBA" id="ARBA00014160"/>
    </source>
</evidence>
<dbReference type="InterPro" id="IPR056579">
    <property type="entry name" value="Ufl1_N"/>
</dbReference>
<evidence type="ECO:0000256" key="6">
    <source>
        <dbReference type="ARBA" id="ARBA00030452"/>
    </source>
</evidence>
<dbReference type="AlphaFoldDB" id="A0AAV2AQP0"/>
<evidence type="ECO:0000256" key="2">
    <source>
        <dbReference type="ARBA" id="ARBA00010789"/>
    </source>
</evidence>
<keyword evidence="5" id="KW-0833">Ubl conjugation pathway</keyword>
<dbReference type="InterPro" id="IPR056580">
    <property type="entry name" value="Ufl1_dom"/>
</dbReference>
<dbReference type="PANTHER" id="PTHR31057:SF0">
    <property type="entry name" value="E3 UFM1-PROTEIN LIGASE 1"/>
    <property type="match status" value="1"/>
</dbReference>
<dbReference type="GO" id="GO:0034976">
    <property type="term" value="P:response to endoplasmic reticulum stress"/>
    <property type="evidence" value="ECO:0007669"/>
    <property type="project" value="TreeGrafter"/>
</dbReference>
<feature type="region of interest" description="Disordered" evidence="7">
    <location>
        <begin position="401"/>
        <end position="445"/>
    </location>
</feature>
<comment type="similarity">
    <text evidence="2">Belongs to the UFL1 family.</text>
</comment>
<evidence type="ECO:0000259" key="8">
    <source>
        <dbReference type="Pfam" id="PF09743"/>
    </source>
</evidence>
<dbReference type="GO" id="GO:0032434">
    <property type="term" value="P:regulation of proteasomal ubiquitin-dependent protein catabolic process"/>
    <property type="evidence" value="ECO:0007669"/>
    <property type="project" value="TreeGrafter"/>
</dbReference>
<proteinExistence type="inferred from homology"/>
<keyword evidence="12" id="KW-1185">Reference proteome</keyword>
<dbReference type="InterPro" id="IPR018611">
    <property type="entry name" value="Ufl1"/>
</dbReference>
<protein>
    <recommendedName>
        <fullName evidence="3">E3 UFM1-protein ligase 1 homolog</fullName>
    </recommendedName>
    <alternativeName>
        <fullName evidence="6">E3 UFM1-protein transferase 1 homolog</fullName>
    </alternativeName>
</protein>
<organism evidence="11 12">
    <name type="scientific">Larinioides sclopetarius</name>
    <dbReference type="NCBI Taxonomy" id="280406"/>
    <lineage>
        <taxon>Eukaryota</taxon>
        <taxon>Metazoa</taxon>
        <taxon>Ecdysozoa</taxon>
        <taxon>Arthropoda</taxon>
        <taxon>Chelicerata</taxon>
        <taxon>Arachnida</taxon>
        <taxon>Araneae</taxon>
        <taxon>Araneomorphae</taxon>
        <taxon>Entelegynae</taxon>
        <taxon>Araneoidea</taxon>
        <taxon>Araneidae</taxon>
        <taxon>Larinioides</taxon>
    </lineage>
</organism>
<feature type="domain" description="E3 UFM1-protein ligase-like C-terminal" evidence="10">
    <location>
        <begin position="667"/>
        <end position="770"/>
    </location>
</feature>
<dbReference type="Pfam" id="PF09743">
    <property type="entry name" value="E3_UFM1_ligase"/>
    <property type="match status" value="1"/>
</dbReference>
<gene>
    <name evidence="11" type="ORF">LARSCL_LOCUS13741</name>
</gene>
<evidence type="ECO:0000256" key="4">
    <source>
        <dbReference type="ARBA" id="ARBA00022679"/>
    </source>
</evidence>
<keyword evidence="4" id="KW-0808">Transferase</keyword>
<dbReference type="Pfam" id="PF25870">
    <property type="entry name" value="WHD_UFL1_5th"/>
    <property type="match status" value="1"/>
</dbReference>
<evidence type="ECO:0000313" key="12">
    <source>
        <dbReference type="Proteomes" id="UP001497382"/>
    </source>
</evidence>
<dbReference type="GO" id="GO:0005789">
    <property type="term" value="C:endoplasmic reticulum membrane"/>
    <property type="evidence" value="ECO:0007669"/>
    <property type="project" value="TreeGrafter"/>
</dbReference>
<evidence type="ECO:0000256" key="5">
    <source>
        <dbReference type="ARBA" id="ARBA00022786"/>
    </source>
</evidence>
<evidence type="ECO:0000259" key="9">
    <source>
        <dbReference type="Pfam" id="PF23659"/>
    </source>
</evidence>
<evidence type="ECO:0000256" key="7">
    <source>
        <dbReference type="SAM" id="MobiDB-lite"/>
    </source>
</evidence>
<evidence type="ECO:0000259" key="10">
    <source>
        <dbReference type="Pfam" id="PF25041"/>
    </source>
</evidence>
<reference evidence="11 12" key="1">
    <citation type="submission" date="2024-04" db="EMBL/GenBank/DDBJ databases">
        <authorList>
            <person name="Rising A."/>
            <person name="Reimegard J."/>
            <person name="Sonavane S."/>
            <person name="Akerstrom W."/>
            <person name="Nylinder S."/>
            <person name="Hedman E."/>
            <person name="Kallberg Y."/>
        </authorList>
    </citation>
    <scope>NUCLEOTIDE SEQUENCE [LARGE SCALE GENOMIC DNA]</scope>
</reference>
<comment type="caution">
    <text evidence="11">The sequence shown here is derived from an EMBL/GenBank/DDBJ whole genome shotgun (WGS) entry which is preliminary data.</text>
</comment>
<comment type="function">
    <text evidence="1">E3 UFM1-protein ligase that mediates ufmylation of target proteins.</text>
</comment>
<accession>A0AAV2AQP0</accession>
<dbReference type="GO" id="GO:1990592">
    <property type="term" value="P:protein K69-linked ufmylation"/>
    <property type="evidence" value="ECO:0007669"/>
    <property type="project" value="TreeGrafter"/>
</dbReference>
<dbReference type="EMBL" id="CAXIEN010000191">
    <property type="protein sequence ID" value="CAL1285494.1"/>
    <property type="molecule type" value="Genomic_DNA"/>
</dbReference>